<dbReference type="SFLD" id="SFLDS00019">
    <property type="entry name" value="Glutathione_Transferase_(cytos"/>
    <property type="match status" value="1"/>
</dbReference>
<evidence type="ECO:0000313" key="2">
    <source>
        <dbReference type="EMBL" id="KAL0067484.1"/>
    </source>
</evidence>
<dbReference type="PANTHER" id="PTHR32419">
    <property type="entry name" value="GLUTATHIONYL-HYDROQUINONE REDUCTASE"/>
    <property type="match status" value="1"/>
</dbReference>
<keyword evidence="3" id="KW-1185">Reference proteome</keyword>
<comment type="caution">
    <text evidence="2">The sequence shown here is derived from an EMBL/GenBank/DDBJ whole genome shotgun (WGS) entry which is preliminary data.</text>
</comment>
<dbReference type="GO" id="GO:0016491">
    <property type="term" value="F:oxidoreductase activity"/>
    <property type="evidence" value="ECO:0007669"/>
    <property type="project" value="UniProtKB-KW"/>
</dbReference>
<dbReference type="Pfam" id="PF13409">
    <property type="entry name" value="GST_N_2"/>
    <property type="match status" value="1"/>
</dbReference>
<sequence length="287" mass="33145">MIEKGGEYEPEKDRYHLYVSYACPWATRTLITRKLKGLEDIIPITVLSPRMGSEGWPFASADNYPGAEPDPLYDSKHIRDLYLLSNPDYDGRFTVPVLWDKKTQKVVNNESAEIVRILNTAFNDFLLPEKAKVDVYPEHLRAEIDGLHEWIYPNINGGVYRAGMAGTQEAYDAAVKDVFNALDRAEKIVEGKKYVVGDQLTEVDIRLWVSMIRFDIVYHGHFKCNIRNIRDGYPAINAWMKNLYWTNSAFKDSTNFDHIKTHYYWSHPHINPTRIIPLGPEPNIQPL</sequence>
<dbReference type="InterPro" id="IPR004045">
    <property type="entry name" value="Glutathione_S-Trfase_N"/>
</dbReference>
<dbReference type="InterPro" id="IPR036282">
    <property type="entry name" value="Glutathione-S-Trfase_C_sf"/>
</dbReference>
<dbReference type="EC" id="1.8.5.7" evidence="2"/>
<reference evidence="2 3" key="1">
    <citation type="submission" date="2024-05" db="EMBL/GenBank/DDBJ databases">
        <title>A draft genome resource for the thread blight pathogen Marasmius tenuissimus strain MS-2.</title>
        <authorList>
            <person name="Yulfo-Soto G.E."/>
            <person name="Baruah I.K."/>
            <person name="Amoako-Attah I."/>
            <person name="Bukari Y."/>
            <person name="Meinhardt L.W."/>
            <person name="Bailey B.A."/>
            <person name="Cohen S.P."/>
        </authorList>
    </citation>
    <scope>NUCLEOTIDE SEQUENCE [LARGE SCALE GENOMIC DNA]</scope>
    <source>
        <strain evidence="2 3">MS-2</strain>
    </source>
</reference>
<dbReference type="PIRSF" id="PIRSF015753">
    <property type="entry name" value="GST"/>
    <property type="match status" value="1"/>
</dbReference>
<name>A0ABR3A2E3_9AGAR</name>
<dbReference type="InterPro" id="IPR036249">
    <property type="entry name" value="Thioredoxin-like_sf"/>
</dbReference>
<dbReference type="Proteomes" id="UP001437256">
    <property type="component" value="Unassembled WGS sequence"/>
</dbReference>
<dbReference type="SFLD" id="SFLDG01206">
    <property type="entry name" value="Xi.1"/>
    <property type="match status" value="1"/>
</dbReference>
<dbReference type="SFLD" id="SFLDG01148">
    <property type="entry name" value="Xi_(cytGST)"/>
    <property type="match status" value="1"/>
</dbReference>
<dbReference type="SUPFAM" id="SSF52833">
    <property type="entry name" value="Thioredoxin-like"/>
    <property type="match status" value="1"/>
</dbReference>
<dbReference type="Gene3D" id="1.20.1050.10">
    <property type="match status" value="1"/>
</dbReference>
<gene>
    <name evidence="2" type="primary">ECM4_3</name>
    <name evidence="2" type="ORF">AAF712_005473</name>
</gene>
<dbReference type="EMBL" id="JBBXMP010000025">
    <property type="protein sequence ID" value="KAL0067484.1"/>
    <property type="molecule type" value="Genomic_DNA"/>
</dbReference>
<accession>A0ABR3A2E3</accession>
<dbReference type="InterPro" id="IPR047047">
    <property type="entry name" value="GST_Omega-like_C"/>
</dbReference>
<evidence type="ECO:0000259" key="1">
    <source>
        <dbReference type="PROSITE" id="PS50405"/>
    </source>
</evidence>
<dbReference type="InterPro" id="IPR040079">
    <property type="entry name" value="Glutathione_S-Trfase"/>
</dbReference>
<dbReference type="PROSITE" id="PS50405">
    <property type="entry name" value="GST_CTER"/>
    <property type="match status" value="1"/>
</dbReference>
<organism evidence="2 3">
    <name type="scientific">Marasmius tenuissimus</name>
    <dbReference type="NCBI Taxonomy" id="585030"/>
    <lineage>
        <taxon>Eukaryota</taxon>
        <taxon>Fungi</taxon>
        <taxon>Dikarya</taxon>
        <taxon>Basidiomycota</taxon>
        <taxon>Agaricomycotina</taxon>
        <taxon>Agaricomycetes</taxon>
        <taxon>Agaricomycetidae</taxon>
        <taxon>Agaricales</taxon>
        <taxon>Marasmiineae</taxon>
        <taxon>Marasmiaceae</taxon>
        <taxon>Marasmius</taxon>
    </lineage>
</organism>
<dbReference type="PANTHER" id="PTHR32419:SF6">
    <property type="entry name" value="GLUTATHIONE S-TRANSFERASE OMEGA-LIKE 1-RELATED"/>
    <property type="match status" value="1"/>
</dbReference>
<dbReference type="Pfam" id="PF13410">
    <property type="entry name" value="GST_C_2"/>
    <property type="match status" value="1"/>
</dbReference>
<feature type="domain" description="GST C-terminal" evidence="1">
    <location>
        <begin position="126"/>
        <end position="263"/>
    </location>
</feature>
<keyword evidence="2" id="KW-0560">Oxidoreductase</keyword>
<evidence type="ECO:0000313" key="3">
    <source>
        <dbReference type="Proteomes" id="UP001437256"/>
    </source>
</evidence>
<protein>
    <submittedName>
        <fullName evidence="2">S-glutathionyl-(Chloro)hydroquinone reductase</fullName>
        <ecNumber evidence="2">1.8.5.7</ecNumber>
    </submittedName>
</protein>
<dbReference type="InterPro" id="IPR016639">
    <property type="entry name" value="GST_Omega/GSH"/>
</dbReference>
<dbReference type="SUPFAM" id="SSF47616">
    <property type="entry name" value="GST C-terminal domain-like"/>
    <property type="match status" value="1"/>
</dbReference>
<dbReference type="InterPro" id="IPR010987">
    <property type="entry name" value="Glutathione-S-Trfase_C-like"/>
</dbReference>
<proteinExistence type="predicted"/>
<dbReference type="Gene3D" id="3.40.30.10">
    <property type="entry name" value="Glutaredoxin"/>
    <property type="match status" value="1"/>
</dbReference>
<dbReference type="CDD" id="cd03190">
    <property type="entry name" value="GST_C_Omega_like"/>
    <property type="match status" value="1"/>
</dbReference>